<evidence type="ECO:0000256" key="10">
    <source>
        <dbReference type="ARBA" id="ARBA00068717"/>
    </source>
</evidence>
<dbReference type="PRINTS" id="PR00081">
    <property type="entry name" value="GDHRDH"/>
</dbReference>
<evidence type="ECO:0000256" key="4">
    <source>
        <dbReference type="ARBA" id="ARBA00022857"/>
    </source>
</evidence>
<dbReference type="EMBL" id="JAABOA010000974">
    <property type="protein sequence ID" value="KAF9582655.1"/>
    <property type="molecule type" value="Genomic_DNA"/>
</dbReference>
<evidence type="ECO:0000256" key="1">
    <source>
        <dbReference type="ARBA" id="ARBA00004141"/>
    </source>
</evidence>
<comment type="similarity">
    <text evidence="2 12">Belongs to the short-chain dehydrogenases/reductases (SDR) family.</text>
</comment>
<evidence type="ECO:0000256" key="12">
    <source>
        <dbReference type="RuleBase" id="RU000363"/>
    </source>
</evidence>
<keyword evidence="6" id="KW-0560">Oxidoreductase</keyword>
<evidence type="ECO:0000256" key="11">
    <source>
        <dbReference type="ARBA" id="ARBA00082544"/>
    </source>
</evidence>
<evidence type="ECO:0000256" key="7">
    <source>
        <dbReference type="ARBA" id="ARBA00023098"/>
    </source>
</evidence>
<gene>
    <name evidence="15" type="ORF">BGW38_010928</name>
</gene>
<evidence type="ECO:0000256" key="9">
    <source>
        <dbReference type="ARBA" id="ARBA00059620"/>
    </source>
</evidence>
<keyword evidence="5 14" id="KW-1133">Transmembrane helix</keyword>
<keyword evidence="3 14" id="KW-0812">Transmembrane</keyword>
<dbReference type="Proteomes" id="UP000780801">
    <property type="component" value="Unassembled WGS sequence"/>
</dbReference>
<feature type="compositionally biased region" description="Low complexity" evidence="13">
    <location>
        <begin position="344"/>
        <end position="354"/>
    </location>
</feature>
<comment type="function">
    <text evidence="9">Catalyzes the reduction of all-trans-retinal to all-trans-retinol in the presence of NADPH.</text>
</comment>
<dbReference type="GO" id="GO:0052650">
    <property type="term" value="F:all-trans-retinol dehydrogenase (NADP+) activity"/>
    <property type="evidence" value="ECO:0007669"/>
    <property type="project" value="UniProtKB-ARBA"/>
</dbReference>
<evidence type="ECO:0000313" key="16">
    <source>
        <dbReference type="Proteomes" id="UP000780801"/>
    </source>
</evidence>
<dbReference type="PRINTS" id="PR00080">
    <property type="entry name" value="SDRFAMILY"/>
</dbReference>
<keyword evidence="8 14" id="KW-0472">Membrane</keyword>
<keyword evidence="4" id="KW-0521">NADP</keyword>
<comment type="caution">
    <text evidence="15">The sequence shown here is derived from an EMBL/GenBank/DDBJ whole genome shotgun (WGS) entry which is preliminary data.</text>
</comment>
<evidence type="ECO:0000256" key="5">
    <source>
        <dbReference type="ARBA" id="ARBA00022989"/>
    </source>
</evidence>
<dbReference type="CDD" id="cd05339">
    <property type="entry name" value="17beta-HSDXI-like_SDR_c"/>
    <property type="match status" value="1"/>
</dbReference>
<evidence type="ECO:0000256" key="8">
    <source>
        <dbReference type="ARBA" id="ARBA00023136"/>
    </source>
</evidence>
<dbReference type="OrthoDB" id="294295at2759"/>
<sequence length="361" mass="39842">MKSKNTLRVVYSRKTIDFVVQMLKATVFHLSFPFFIIPCIKLYGVTNESLAFNIAAIYGVILIVIKTAIAFHQRKQRQGDKIEWDDEIVLITGGASGIGLLLAESLAIRRVSVVVLDVKHVETASDIDSYICDVSNPAEIARVAAQIREDVGEPTIIVNNAGIVIGKSILDLSTDDIKKTMDVNFLGQAFIIKEFLPNLIKNNHGHIITLSSVMGITSAPKVADYCASKAAVKSFHEALESEIKYVYKTPGVKTTLVCPARVETGMFKGVRERLPFFTPALEPLQVVCQIMETMEQRRGRNQIMMPFFVNLVPLVSILPFWVTDLAQWASGANTAMDTFEGRGTTSENTANAAEAESRKDI</sequence>
<feature type="transmembrane region" description="Helical" evidence="14">
    <location>
        <begin position="21"/>
        <end position="44"/>
    </location>
</feature>
<dbReference type="FunFam" id="3.40.50.720:FF:000131">
    <property type="entry name" value="Short-chain dehydrogenase/reductase 3"/>
    <property type="match status" value="1"/>
</dbReference>
<evidence type="ECO:0000256" key="2">
    <source>
        <dbReference type="ARBA" id="ARBA00006484"/>
    </source>
</evidence>
<accession>A0A9P6KFD9</accession>
<reference evidence="15" key="1">
    <citation type="journal article" date="2020" name="Fungal Divers.">
        <title>Resolving the Mortierellaceae phylogeny through synthesis of multi-gene phylogenetics and phylogenomics.</title>
        <authorList>
            <person name="Vandepol N."/>
            <person name="Liber J."/>
            <person name="Desiro A."/>
            <person name="Na H."/>
            <person name="Kennedy M."/>
            <person name="Barry K."/>
            <person name="Grigoriev I.V."/>
            <person name="Miller A.N."/>
            <person name="O'Donnell K."/>
            <person name="Stajich J.E."/>
            <person name="Bonito G."/>
        </authorList>
    </citation>
    <scope>NUCLEOTIDE SEQUENCE</scope>
    <source>
        <strain evidence="15">KOD1015</strain>
    </source>
</reference>
<dbReference type="AlphaFoldDB" id="A0A9P6KFD9"/>
<organism evidence="15 16">
    <name type="scientific">Lunasporangiospora selenospora</name>
    <dbReference type="NCBI Taxonomy" id="979761"/>
    <lineage>
        <taxon>Eukaryota</taxon>
        <taxon>Fungi</taxon>
        <taxon>Fungi incertae sedis</taxon>
        <taxon>Mucoromycota</taxon>
        <taxon>Mortierellomycotina</taxon>
        <taxon>Mortierellomycetes</taxon>
        <taxon>Mortierellales</taxon>
        <taxon>Mortierellaceae</taxon>
        <taxon>Lunasporangiospora</taxon>
    </lineage>
</organism>
<dbReference type="PANTHER" id="PTHR24322:SF736">
    <property type="entry name" value="RETINOL DEHYDROGENASE 10"/>
    <property type="match status" value="1"/>
</dbReference>
<evidence type="ECO:0000256" key="14">
    <source>
        <dbReference type="SAM" id="Phobius"/>
    </source>
</evidence>
<feature type="region of interest" description="Disordered" evidence="13">
    <location>
        <begin position="339"/>
        <end position="361"/>
    </location>
</feature>
<evidence type="ECO:0000256" key="13">
    <source>
        <dbReference type="SAM" id="MobiDB-lite"/>
    </source>
</evidence>
<evidence type="ECO:0000256" key="3">
    <source>
        <dbReference type="ARBA" id="ARBA00022692"/>
    </source>
</evidence>
<comment type="subcellular location">
    <subcellularLocation>
        <location evidence="1">Membrane</location>
        <topology evidence="1">Multi-pass membrane protein</topology>
    </subcellularLocation>
</comment>
<dbReference type="GO" id="GO:0016020">
    <property type="term" value="C:membrane"/>
    <property type="evidence" value="ECO:0007669"/>
    <property type="project" value="UniProtKB-SubCell"/>
</dbReference>
<dbReference type="SUPFAM" id="SSF51735">
    <property type="entry name" value="NAD(P)-binding Rossmann-fold domains"/>
    <property type="match status" value="1"/>
</dbReference>
<name>A0A9P6KFD9_9FUNG</name>
<dbReference type="InterPro" id="IPR002347">
    <property type="entry name" value="SDR_fam"/>
</dbReference>
<dbReference type="PANTHER" id="PTHR24322">
    <property type="entry name" value="PKSB"/>
    <property type="match status" value="1"/>
</dbReference>
<proteinExistence type="inferred from homology"/>
<feature type="transmembrane region" description="Helical" evidence="14">
    <location>
        <begin position="303"/>
        <end position="322"/>
    </location>
</feature>
<feature type="transmembrane region" description="Helical" evidence="14">
    <location>
        <begin position="50"/>
        <end position="71"/>
    </location>
</feature>
<keyword evidence="16" id="KW-1185">Reference proteome</keyword>
<dbReference type="Pfam" id="PF00106">
    <property type="entry name" value="adh_short"/>
    <property type="match status" value="1"/>
</dbReference>
<evidence type="ECO:0000256" key="6">
    <source>
        <dbReference type="ARBA" id="ARBA00023002"/>
    </source>
</evidence>
<dbReference type="Gene3D" id="3.40.50.720">
    <property type="entry name" value="NAD(P)-binding Rossmann-like Domain"/>
    <property type="match status" value="1"/>
</dbReference>
<dbReference type="InterPro" id="IPR036291">
    <property type="entry name" value="NAD(P)-bd_dom_sf"/>
</dbReference>
<evidence type="ECO:0000313" key="15">
    <source>
        <dbReference type="EMBL" id="KAF9582655.1"/>
    </source>
</evidence>
<protein>
    <recommendedName>
        <fullName evidence="10">Short-chain dehydrogenase/reductase 3</fullName>
    </recommendedName>
    <alternativeName>
        <fullName evidence="11">Retinal short-chain dehydrogenase/reductase 1</fullName>
    </alternativeName>
</protein>
<keyword evidence="7" id="KW-0443">Lipid metabolism</keyword>